<dbReference type="Proteomes" id="UP000193030">
    <property type="component" value="Unassembled WGS sequence"/>
</dbReference>
<accession>A0A1X1GP34</accession>
<name>A0A1X1GP34_STROR</name>
<dbReference type="RefSeq" id="WP_084874639.1">
    <property type="nucleotide sequence ID" value="NZ_NCUG01000016.1"/>
</dbReference>
<gene>
    <name evidence="1" type="ORF">B7725_03800</name>
</gene>
<organism evidence="1 2">
    <name type="scientific">Streptococcus oralis subsp. tigurinus</name>
    <dbReference type="NCBI Taxonomy" id="1077464"/>
    <lineage>
        <taxon>Bacteria</taxon>
        <taxon>Bacillati</taxon>
        <taxon>Bacillota</taxon>
        <taxon>Bacilli</taxon>
        <taxon>Lactobacillales</taxon>
        <taxon>Streptococcaceae</taxon>
        <taxon>Streptococcus</taxon>
    </lineage>
</organism>
<evidence type="ECO:0000313" key="2">
    <source>
        <dbReference type="Proteomes" id="UP000193030"/>
    </source>
</evidence>
<proteinExistence type="predicted"/>
<evidence type="ECO:0000313" key="1">
    <source>
        <dbReference type="EMBL" id="ORO48493.1"/>
    </source>
</evidence>
<protein>
    <submittedName>
        <fullName evidence="1">Uncharacterized protein</fullName>
    </submittedName>
</protein>
<reference evidence="1 2" key="1">
    <citation type="journal article" date="2016" name="Eur. J. Clin. Microbiol. Infect. Dis.">
        <title>Whole genome sequencing as a tool for phylogenetic analysis of clinical strains of Mitis group streptococci.</title>
        <authorList>
            <person name="Rasmussen L.H."/>
            <person name="Dargis R."/>
            <person name="Hojholt K."/>
            <person name="Christensen J.J."/>
            <person name="Skovgaard O."/>
            <person name="Justesen U.S."/>
            <person name="Rosenvinge F.S."/>
            <person name="Moser C."/>
            <person name="Lukjancenko O."/>
            <person name="Rasmussen S."/>
            <person name="Nielsen X.C."/>
        </authorList>
    </citation>
    <scope>NUCLEOTIDE SEQUENCE [LARGE SCALE GENOMIC DNA]</scope>
    <source>
        <strain evidence="1 2">OD_314165_09</strain>
    </source>
</reference>
<sequence length="199" mass="23487">MNKKLYYYMLLFLYSLRLKNNITKNSLFRYIYIFMVSNSFLNDDESEILDELIIDPKVGTVNTFQMEATLKLLSSQDYISLNSFKINICDKLLTECSKNQERSKKFKDDLKSVAYFVNMISSYSDEIVLSIFFNEPNIEDALSRNKTKISLSNNQLYKLLENFQNRAKSSNVDLDKYDVFIAWLDYIFEEYLKGKEINA</sequence>
<dbReference type="EMBL" id="NCUG01000016">
    <property type="protein sequence ID" value="ORO48493.1"/>
    <property type="molecule type" value="Genomic_DNA"/>
</dbReference>
<dbReference type="AlphaFoldDB" id="A0A1X1GP34"/>
<comment type="caution">
    <text evidence="1">The sequence shown here is derived from an EMBL/GenBank/DDBJ whole genome shotgun (WGS) entry which is preliminary data.</text>
</comment>